<evidence type="ECO:0000256" key="1">
    <source>
        <dbReference type="ARBA" id="ARBA00004651"/>
    </source>
</evidence>
<feature type="transmembrane region" description="Helical" evidence="8">
    <location>
        <begin position="350"/>
        <end position="369"/>
    </location>
</feature>
<comment type="similarity">
    <text evidence="7">Belongs to the glycosyltransferase 87 family.</text>
</comment>
<dbReference type="HOGENOM" id="CLU_041277_0_0_11"/>
<evidence type="ECO:0000256" key="8">
    <source>
        <dbReference type="SAM" id="Phobius"/>
    </source>
</evidence>
<reference evidence="9 10" key="1">
    <citation type="journal article" date="2014" name="J. Biotechnol.">
        <title>Complete genome sequence of the actinobacterium Actinoplanes friuliensis HAG 010964, producer of the lipopeptide antibiotic friulimycin.</title>
        <authorList>
            <person name="Ruckert C."/>
            <person name="Szczepanowski R."/>
            <person name="Albersmeier A."/>
            <person name="Goesmann A."/>
            <person name="Fischer N."/>
            <person name="Steinkamper A."/>
            <person name="Puhler A."/>
            <person name="Biener R."/>
            <person name="Schwartz D."/>
            <person name="Kalinowski J."/>
        </authorList>
    </citation>
    <scope>NUCLEOTIDE SEQUENCE [LARGE SCALE GENOMIC DNA]</scope>
    <source>
        <strain evidence="9 10">DSM 7358</strain>
    </source>
</reference>
<evidence type="ECO:0000313" key="10">
    <source>
        <dbReference type="Proteomes" id="UP000017746"/>
    </source>
</evidence>
<evidence type="ECO:0000256" key="6">
    <source>
        <dbReference type="ARBA" id="ARBA00023136"/>
    </source>
</evidence>
<evidence type="ECO:0000256" key="2">
    <source>
        <dbReference type="ARBA" id="ARBA00022475"/>
    </source>
</evidence>
<evidence type="ECO:0000256" key="3">
    <source>
        <dbReference type="ARBA" id="ARBA00022679"/>
    </source>
</evidence>
<keyword evidence="6 8" id="KW-0472">Membrane</keyword>
<evidence type="ECO:0000256" key="5">
    <source>
        <dbReference type="ARBA" id="ARBA00022989"/>
    </source>
</evidence>
<dbReference type="STRING" id="1246995.AFR_42745"/>
<feature type="transmembrane region" description="Helical" evidence="8">
    <location>
        <begin position="234"/>
        <end position="259"/>
    </location>
</feature>
<keyword evidence="2" id="KW-1003">Cell membrane</keyword>
<dbReference type="GO" id="GO:0005886">
    <property type="term" value="C:plasma membrane"/>
    <property type="evidence" value="ECO:0007669"/>
    <property type="project" value="UniProtKB-SubCell"/>
</dbReference>
<protein>
    <recommendedName>
        <fullName evidence="11">DUF2029 domain-containing protein</fullName>
    </recommendedName>
</protein>
<keyword evidence="10" id="KW-1185">Reference proteome</keyword>
<evidence type="ECO:0000313" key="9">
    <source>
        <dbReference type="EMBL" id="AGZ46803.1"/>
    </source>
</evidence>
<comment type="subcellular location">
    <subcellularLocation>
        <location evidence="1">Cell membrane</location>
        <topology evidence="1">Multi-pass membrane protein</topology>
    </subcellularLocation>
</comment>
<dbReference type="Proteomes" id="UP000017746">
    <property type="component" value="Chromosome"/>
</dbReference>
<feature type="transmembrane region" description="Helical" evidence="8">
    <location>
        <begin position="44"/>
        <end position="64"/>
    </location>
</feature>
<dbReference type="RefSeq" id="WP_023563134.1">
    <property type="nucleotide sequence ID" value="NC_022657.1"/>
</dbReference>
<accession>U5WC57</accession>
<dbReference type="KEGG" id="afs:AFR_42745"/>
<evidence type="ECO:0008006" key="11">
    <source>
        <dbReference type="Google" id="ProtNLM"/>
    </source>
</evidence>
<gene>
    <name evidence="9" type="ORF">AFR_42745</name>
</gene>
<feature type="transmembrane region" description="Helical" evidence="8">
    <location>
        <begin position="266"/>
        <end position="284"/>
    </location>
</feature>
<keyword evidence="5 8" id="KW-1133">Transmembrane helix</keyword>
<dbReference type="EMBL" id="CP006272">
    <property type="protein sequence ID" value="AGZ46803.1"/>
    <property type="molecule type" value="Genomic_DNA"/>
</dbReference>
<dbReference type="PATRIC" id="fig|1246995.3.peg.8651"/>
<proteinExistence type="inferred from homology"/>
<feature type="transmembrane region" description="Helical" evidence="8">
    <location>
        <begin position="325"/>
        <end position="343"/>
    </location>
</feature>
<sequence>MTLLARLDRARDGLAADAALYALAAIFALVTALTSTLLPHRAWGAWAAWAYLGAFLIVVVQLVLRRPRWRMALTWVTWGGTTILPLIVQSVQRAGGRTDRAQEEVLVVEHMGERLASTGTPYLGPDAIAALPPGEQLLGYAPYQPGMAVFGLPRAAFGDVWWTDSRVWFAVVTAAALIVAARMLTQPVRAVQFATVLPICALTLATGGDDLPVLALALLALACCATDRFGAAGLAVGAAAALKLFAFPIVAVLAVLAIVTGNARRFLPGALGLPVLALLPAFMVDGDAFVENVIRFPLGHGLVTSPAQSPFPGYLISQWIPGGRIVAAALLVAVALAIAVLLTRRPPRTAASAALFCGYGLLAAILLMPTTRFGYLLYPLALLVWAPALSQALSRPTGTTAPRSDAALYRL</sequence>
<dbReference type="eggNOG" id="ENOG5031JHI">
    <property type="taxonomic scope" value="Bacteria"/>
</dbReference>
<organism evidence="9 10">
    <name type="scientific">Actinoplanes friuliensis DSM 7358</name>
    <dbReference type="NCBI Taxonomy" id="1246995"/>
    <lineage>
        <taxon>Bacteria</taxon>
        <taxon>Bacillati</taxon>
        <taxon>Actinomycetota</taxon>
        <taxon>Actinomycetes</taxon>
        <taxon>Micromonosporales</taxon>
        <taxon>Micromonosporaceae</taxon>
        <taxon>Actinoplanes</taxon>
    </lineage>
</organism>
<keyword evidence="4 8" id="KW-0812">Transmembrane</keyword>
<feature type="transmembrane region" description="Helical" evidence="8">
    <location>
        <begin position="20"/>
        <end position="38"/>
    </location>
</feature>
<evidence type="ECO:0000256" key="4">
    <source>
        <dbReference type="ARBA" id="ARBA00022692"/>
    </source>
</evidence>
<name>U5WC57_9ACTN</name>
<dbReference type="AlphaFoldDB" id="U5WC57"/>
<dbReference type="GO" id="GO:0016758">
    <property type="term" value="F:hexosyltransferase activity"/>
    <property type="evidence" value="ECO:0007669"/>
    <property type="project" value="InterPro"/>
</dbReference>
<dbReference type="InterPro" id="IPR018584">
    <property type="entry name" value="GT87"/>
</dbReference>
<keyword evidence="3" id="KW-0808">Transferase</keyword>
<feature type="transmembrane region" description="Helical" evidence="8">
    <location>
        <begin position="167"/>
        <end position="184"/>
    </location>
</feature>
<evidence type="ECO:0000256" key="7">
    <source>
        <dbReference type="ARBA" id="ARBA00024033"/>
    </source>
</evidence>
<dbReference type="Pfam" id="PF09594">
    <property type="entry name" value="GT87"/>
    <property type="match status" value="1"/>
</dbReference>